<evidence type="ECO:0000313" key="1">
    <source>
        <dbReference type="EMBL" id="RNA24327.1"/>
    </source>
</evidence>
<accession>A0A3M7RLQ9</accession>
<gene>
    <name evidence="1" type="ORF">BpHYR1_016797</name>
</gene>
<reference evidence="1 2" key="1">
    <citation type="journal article" date="2018" name="Sci. Rep.">
        <title>Genomic signatures of local adaptation to the degree of environmental predictability in rotifers.</title>
        <authorList>
            <person name="Franch-Gras L."/>
            <person name="Hahn C."/>
            <person name="Garcia-Roger E.M."/>
            <person name="Carmona M.J."/>
            <person name="Serra M."/>
            <person name="Gomez A."/>
        </authorList>
    </citation>
    <scope>NUCLEOTIDE SEQUENCE [LARGE SCALE GENOMIC DNA]</scope>
    <source>
        <strain evidence="1">HYR1</strain>
    </source>
</reference>
<name>A0A3M7RLQ9_BRAPC</name>
<organism evidence="1 2">
    <name type="scientific">Brachionus plicatilis</name>
    <name type="common">Marine rotifer</name>
    <name type="synonym">Brachionus muelleri</name>
    <dbReference type="NCBI Taxonomy" id="10195"/>
    <lineage>
        <taxon>Eukaryota</taxon>
        <taxon>Metazoa</taxon>
        <taxon>Spiralia</taxon>
        <taxon>Gnathifera</taxon>
        <taxon>Rotifera</taxon>
        <taxon>Eurotatoria</taxon>
        <taxon>Monogononta</taxon>
        <taxon>Pseudotrocha</taxon>
        <taxon>Ploima</taxon>
        <taxon>Brachionidae</taxon>
        <taxon>Brachionus</taxon>
    </lineage>
</organism>
<dbReference type="AlphaFoldDB" id="A0A3M7RLQ9"/>
<keyword evidence="2" id="KW-1185">Reference proteome</keyword>
<dbReference type="Proteomes" id="UP000276133">
    <property type="component" value="Unassembled WGS sequence"/>
</dbReference>
<dbReference type="EMBL" id="REGN01003145">
    <property type="protein sequence ID" value="RNA24327.1"/>
    <property type="molecule type" value="Genomic_DNA"/>
</dbReference>
<evidence type="ECO:0000313" key="2">
    <source>
        <dbReference type="Proteomes" id="UP000276133"/>
    </source>
</evidence>
<comment type="caution">
    <text evidence="1">The sequence shown here is derived from an EMBL/GenBank/DDBJ whole genome shotgun (WGS) entry which is preliminary data.</text>
</comment>
<sequence length="131" mass="15688">MKKYDINNYTKIKTLKKLIISLKINLSDQKKCELYSNMQHNCSKLDFRNLDILDKKNCIDYNMGSCCCIHSCIHFDIDWHMDYMDSLDSIHFDKMSLWLKFVVYLDDRYIFGKSLQLILSIFVEKILSAYF</sequence>
<protein>
    <submittedName>
        <fullName evidence="1">Uncharacterized protein</fullName>
    </submittedName>
</protein>
<proteinExistence type="predicted"/>